<dbReference type="RefSeq" id="WP_281271280.1">
    <property type="nucleotide sequence ID" value="NZ_CBCSHX010000002.1"/>
</dbReference>
<organism evidence="1 2">
    <name type="scientific">Jeotgalicoccus halotolerans</name>
    <dbReference type="NCBI Taxonomy" id="157227"/>
    <lineage>
        <taxon>Bacteria</taxon>
        <taxon>Bacillati</taxon>
        <taxon>Bacillota</taxon>
        <taxon>Bacilli</taxon>
        <taxon>Bacillales</taxon>
        <taxon>Staphylococcaceae</taxon>
        <taxon>Jeotgalicoccus</taxon>
    </lineage>
</organism>
<reference evidence="1 2" key="1">
    <citation type="submission" date="2018-08" db="EMBL/GenBank/DDBJ databases">
        <title>Genomic Encyclopedia of Type Strains, Phase IV (KMG-IV): sequencing the most valuable type-strain genomes for metagenomic binning, comparative biology and taxonomic classification.</title>
        <authorList>
            <person name="Goeker M."/>
        </authorList>
    </citation>
    <scope>NUCLEOTIDE SEQUENCE [LARGE SCALE GENOMIC DNA]</scope>
    <source>
        <strain evidence="1 2">DSM 17274</strain>
    </source>
</reference>
<evidence type="ECO:0000313" key="2">
    <source>
        <dbReference type="Proteomes" id="UP000257076"/>
    </source>
</evidence>
<dbReference type="EMBL" id="QUMW01000010">
    <property type="protein sequence ID" value="REG24757.1"/>
    <property type="molecule type" value="Genomic_DNA"/>
</dbReference>
<protein>
    <submittedName>
        <fullName evidence="1">Uncharacterized protein</fullName>
    </submittedName>
</protein>
<gene>
    <name evidence="1" type="ORF">DFR63_1064</name>
</gene>
<evidence type="ECO:0000313" key="1">
    <source>
        <dbReference type="EMBL" id="REG24757.1"/>
    </source>
</evidence>
<dbReference type="Proteomes" id="UP000257076">
    <property type="component" value="Unassembled WGS sequence"/>
</dbReference>
<name>A0A3E0AYG6_9STAP</name>
<proteinExistence type="predicted"/>
<accession>A0A3E0AYG6</accession>
<comment type="caution">
    <text evidence="1">The sequence shown here is derived from an EMBL/GenBank/DDBJ whole genome shotgun (WGS) entry which is preliminary data.</text>
</comment>
<keyword evidence="2" id="KW-1185">Reference proteome</keyword>
<dbReference type="AlphaFoldDB" id="A0A3E0AYG6"/>
<sequence>MDKALKEFEGTVTDVEYDEDEGALITVNVFKGIVDKLYGSK</sequence>